<dbReference type="AlphaFoldDB" id="A0AAD6L9A5"/>
<evidence type="ECO:0000313" key="2">
    <source>
        <dbReference type="Proteomes" id="UP001164929"/>
    </source>
</evidence>
<sequence length="95" mass="10960">MVCFSRLSRPESLLVEVTARVDRKTVSAERNITAPRNVSEAEWKPRAKINEHLETRVPGSEPFIFVFLVDVIAARGCISRDNEKYPENLLCYFFE</sequence>
<protein>
    <submittedName>
        <fullName evidence="1">Uncharacterized protein</fullName>
    </submittedName>
</protein>
<organism evidence="1 2">
    <name type="scientific">Populus alba x Populus x berolinensis</name>
    <dbReference type="NCBI Taxonomy" id="444605"/>
    <lineage>
        <taxon>Eukaryota</taxon>
        <taxon>Viridiplantae</taxon>
        <taxon>Streptophyta</taxon>
        <taxon>Embryophyta</taxon>
        <taxon>Tracheophyta</taxon>
        <taxon>Spermatophyta</taxon>
        <taxon>Magnoliopsida</taxon>
        <taxon>eudicotyledons</taxon>
        <taxon>Gunneridae</taxon>
        <taxon>Pentapetalae</taxon>
        <taxon>rosids</taxon>
        <taxon>fabids</taxon>
        <taxon>Malpighiales</taxon>
        <taxon>Salicaceae</taxon>
        <taxon>Saliceae</taxon>
        <taxon>Populus</taxon>
    </lineage>
</organism>
<dbReference type="Proteomes" id="UP001164929">
    <property type="component" value="Chromosome 19"/>
</dbReference>
<comment type="caution">
    <text evidence="1">The sequence shown here is derived from an EMBL/GenBank/DDBJ whole genome shotgun (WGS) entry which is preliminary data.</text>
</comment>
<dbReference type="EMBL" id="JAQIZT010000019">
    <property type="protein sequence ID" value="KAJ6952578.1"/>
    <property type="molecule type" value="Genomic_DNA"/>
</dbReference>
<gene>
    <name evidence="1" type="ORF">NC653_041648</name>
</gene>
<evidence type="ECO:0000313" key="1">
    <source>
        <dbReference type="EMBL" id="KAJ6952578.1"/>
    </source>
</evidence>
<keyword evidence="2" id="KW-1185">Reference proteome</keyword>
<proteinExistence type="predicted"/>
<reference evidence="1" key="1">
    <citation type="journal article" date="2023" name="Mol. Ecol. Resour.">
        <title>Chromosome-level genome assembly of a triploid poplar Populus alba 'Berolinensis'.</title>
        <authorList>
            <person name="Chen S."/>
            <person name="Yu Y."/>
            <person name="Wang X."/>
            <person name="Wang S."/>
            <person name="Zhang T."/>
            <person name="Zhou Y."/>
            <person name="He R."/>
            <person name="Meng N."/>
            <person name="Wang Y."/>
            <person name="Liu W."/>
            <person name="Liu Z."/>
            <person name="Liu J."/>
            <person name="Guo Q."/>
            <person name="Huang H."/>
            <person name="Sederoff R.R."/>
            <person name="Wang G."/>
            <person name="Qu G."/>
            <person name="Chen S."/>
        </authorList>
    </citation>
    <scope>NUCLEOTIDE SEQUENCE</scope>
    <source>
        <strain evidence="1">SC-2020</strain>
    </source>
</reference>
<accession>A0AAD6L9A5</accession>
<name>A0AAD6L9A5_9ROSI</name>